<reference evidence="4 5" key="1">
    <citation type="submission" date="2023-05" db="EMBL/GenBank/DDBJ databases">
        <title>Streptantibioticus silvisoli sp. nov., acidotolerant actinomycetes 1 from pine litter.</title>
        <authorList>
            <person name="Swiecimska M."/>
            <person name="Golinska P."/>
            <person name="Sangal V."/>
            <person name="Wachnowicz B."/>
            <person name="Goodfellow M."/>
        </authorList>
    </citation>
    <scope>NUCLEOTIDE SEQUENCE [LARGE SCALE GENOMIC DNA]</scope>
    <source>
        <strain evidence="4 5">SL54</strain>
    </source>
</reference>
<dbReference type="Pfam" id="PF13191">
    <property type="entry name" value="AAA_16"/>
    <property type="match status" value="1"/>
</dbReference>
<dbReference type="InterPro" id="IPR027417">
    <property type="entry name" value="P-loop_NTPase"/>
</dbReference>
<evidence type="ECO:0000256" key="1">
    <source>
        <dbReference type="ARBA" id="ARBA00022741"/>
    </source>
</evidence>
<accession>A0ABT6W5B9</accession>
<dbReference type="SMART" id="SM00421">
    <property type="entry name" value="HTH_LUXR"/>
    <property type="match status" value="1"/>
</dbReference>
<organism evidence="4 5">
    <name type="scientific">Streptantibioticus silvisoli</name>
    <dbReference type="NCBI Taxonomy" id="2705255"/>
    <lineage>
        <taxon>Bacteria</taxon>
        <taxon>Bacillati</taxon>
        <taxon>Actinomycetota</taxon>
        <taxon>Actinomycetes</taxon>
        <taxon>Kitasatosporales</taxon>
        <taxon>Streptomycetaceae</taxon>
        <taxon>Streptantibioticus</taxon>
    </lineage>
</organism>
<dbReference type="PROSITE" id="PS50043">
    <property type="entry name" value="HTH_LUXR_2"/>
    <property type="match status" value="1"/>
</dbReference>
<dbReference type="PROSITE" id="PS00622">
    <property type="entry name" value="HTH_LUXR_1"/>
    <property type="match status" value="1"/>
</dbReference>
<dbReference type="InterPro" id="IPR016032">
    <property type="entry name" value="Sig_transdc_resp-reg_C-effctor"/>
</dbReference>
<evidence type="ECO:0000313" key="5">
    <source>
        <dbReference type="Proteomes" id="UP001156398"/>
    </source>
</evidence>
<dbReference type="InterPro" id="IPR041664">
    <property type="entry name" value="AAA_16"/>
</dbReference>
<dbReference type="PANTHER" id="PTHR16305">
    <property type="entry name" value="TESTICULAR SOLUBLE ADENYLYL CYCLASE"/>
    <property type="match status" value="1"/>
</dbReference>
<evidence type="ECO:0000256" key="2">
    <source>
        <dbReference type="ARBA" id="ARBA00022840"/>
    </source>
</evidence>
<dbReference type="InterPro" id="IPR011990">
    <property type="entry name" value="TPR-like_helical_dom_sf"/>
</dbReference>
<dbReference type="SUPFAM" id="SSF48452">
    <property type="entry name" value="TPR-like"/>
    <property type="match status" value="1"/>
</dbReference>
<keyword evidence="1" id="KW-0547">Nucleotide-binding</keyword>
<comment type="caution">
    <text evidence="4">The sequence shown here is derived from an EMBL/GenBank/DDBJ whole genome shotgun (WGS) entry which is preliminary data.</text>
</comment>
<sequence>MELFERDREFSTLNDLLAHTHNGNGQIALITAAVGNGKTALLRKFGEVVRREGCVTLNASCAGAEQKVPLAALTQLFDSPSLEAKDAQRAAELLSEWHRPAGGSAAERPRAQVMLELVRIILDLSRTKTVVLSVDDVHHSDPESLQYLQHILRRVHASRVLAILTERACHNGPHSPLQTELLRQPNVHPLWLPPLSLQGVAEMVSVTAGHAFAQELGTEYHALTGGNCSLVQALLRDRAGEDPAGRTDGPVPGSAFEQSVVRCLASEEPVLRGTARGLALLGDCATQEVLALLLRLPRETVARALHALTVTGILDGTRFRHPATAAAVLGDMPLGERDALHRRAARVLYEMNAPAPAVAAHLLSTGSADEPWMIESLISAADTLFQQGRSVTARTYLELGHRFSTDDRQRASIGIALAEIECRISPQAVSRRVPQLLAALRAGLVPGRKALRLCESLLWNGQVDAFDELPDLLGKLMAVAEPDLDTEAEVIRRLLSSTFPQLAEKVSDVLGRPARQPLTTSALATNNRLKALAAYDTALARGADPGAVADAKQILNGSALSEATFPPITMALWTLVHADRLSEAEVWSDRLLGEAESRGTAGWLASFAWTRASVALRQGNLPSAERHAQAAIGHLPLDAWGVRVGGPYATLLHTVTGMGKHADATGILNRPVPEAMFGTPFGLVYLHARGRCCLARRQYQAALNDFVACGELMASWRLDRPALVPWRSSAAEVWLHLGHTNKAGRLVEEQLALLTPHDSTVRGASLRLLGLTRRPQERVVLLNKAAEMFQRLGRKLELAEVQADLGEAYQALGDSEQQRVAVRRARHLTQECQAKGAHCVALLDVSRDSAVQRHDGMDDKLAHLSDAERRVSELAALGRTNREISSSLCITISTVEQHLTRVYRKLNIQRRQDLPAGLRPRIATRESEQYGAGRIPLARRHA</sequence>
<proteinExistence type="predicted"/>
<dbReference type="Gene3D" id="1.10.10.10">
    <property type="entry name" value="Winged helix-like DNA-binding domain superfamily/Winged helix DNA-binding domain"/>
    <property type="match status" value="1"/>
</dbReference>
<dbReference type="SUPFAM" id="SSF52540">
    <property type="entry name" value="P-loop containing nucleoside triphosphate hydrolases"/>
    <property type="match status" value="1"/>
</dbReference>
<protein>
    <submittedName>
        <fullName evidence="4">AAA family ATPase</fullName>
    </submittedName>
</protein>
<dbReference type="InterPro" id="IPR000792">
    <property type="entry name" value="Tscrpt_reg_LuxR_C"/>
</dbReference>
<dbReference type="Gene3D" id="3.40.50.300">
    <property type="entry name" value="P-loop containing nucleotide triphosphate hydrolases"/>
    <property type="match status" value="1"/>
</dbReference>
<name>A0ABT6W5B9_9ACTN</name>
<evidence type="ECO:0000259" key="3">
    <source>
        <dbReference type="PROSITE" id="PS50043"/>
    </source>
</evidence>
<feature type="domain" description="HTH luxR-type" evidence="3">
    <location>
        <begin position="857"/>
        <end position="922"/>
    </location>
</feature>
<dbReference type="EMBL" id="JAAGKO020000036">
    <property type="protein sequence ID" value="MDI5965479.1"/>
    <property type="molecule type" value="Genomic_DNA"/>
</dbReference>
<gene>
    <name evidence="4" type="ORF">POF43_022600</name>
</gene>
<keyword evidence="2" id="KW-0067">ATP-binding</keyword>
<keyword evidence="5" id="KW-1185">Reference proteome</keyword>
<dbReference type="PRINTS" id="PR00038">
    <property type="entry name" value="HTHLUXR"/>
</dbReference>
<dbReference type="SUPFAM" id="SSF46894">
    <property type="entry name" value="C-terminal effector domain of the bipartite response regulators"/>
    <property type="match status" value="1"/>
</dbReference>
<dbReference type="Gene3D" id="1.25.40.10">
    <property type="entry name" value="Tetratricopeptide repeat domain"/>
    <property type="match status" value="1"/>
</dbReference>
<dbReference type="CDD" id="cd06170">
    <property type="entry name" value="LuxR_C_like"/>
    <property type="match status" value="1"/>
</dbReference>
<dbReference type="PANTHER" id="PTHR16305:SF35">
    <property type="entry name" value="TRANSCRIPTIONAL ACTIVATOR DOMAIN"/>
    <property type="match status" value="1"/>
</dbReference>
<dbReference type="RefSeq" id="WP_271321940.1">
    <property type="nucleotide sequence ID" value="NZ_JAAGKO020000036.1"/>
</dbReference>
<evidence type="ECO:0000313" key="4">
    <source>
        <dbReference type="EMBL" id="MDI5965479.1"/>
    </source>
</evidence>
<dbReference type="InterPro" id="IPR036388">
    <property type="entry name" value="WH-like_DNA-bd_sf"/>
</dbReference>
<dbReference type="Proteomes" id="UP001156398">
    <property type="component" value="Unassembled WGS sequence"/>
</dbReference>
<dbReference type="Pfam" id="PF00196">
    <property type="entry name" value="GerE"/>
    <property type="match status" value="1"/>
</dbReference>